<accession>A0A0P0RHN8</accession>
<comment type="subcellular location">
    <subcellularLocation>
        <location evidence="1">Cell envelope</location>
    </subcellularLocation>
</comment>
<dbReference type="Proteomes" id="UP000019146">
    <property type="component" value="Chromosome 2"/>
</dbReference>
<evidence type="ECO:0000256" key="4">
    <source>
        <dbReference type="RuleBase" id="RU003744"/>
    </source>
</evidence>
<dbReference type="Gene3D" id="3.40.190.10">
    <property type="entry name" value="Periplasmic binding protein-like II"/>
    <property type="match status" value="2"/>
</dbReference>
<dbReference type="SUPFAM" id="SSF53850">
    <property type="entry name" value="Periplasmic binding protein-like II"/>
    <property type="match status" value="1"/>
</dbReference>
<dbReference type="PANTHER" id="PTHR35936">
    <property type="entry name" value="MEMBRANE-BOUND LYTIC MUREIN TRANSGLYCOSYLASE F"/>
    <property type="match status" value="1"/>
</dbReference>
<dbReference type="Pfam" id="PF00497">
    <property type="entry name" value="SBP_bac_3"/>
    <property type="match status" value="1"/>
</dbReference>
<comment type="similarity">
    <text evidence="2 4">Belongs to the bacterial solute-binding protein 3 family.</text>
</comment>
<organism evidence="7 8">
    <name type="scientific">Paraburkholderia caribensis MBA4</name>
    <dbReference type="NCBI Taxonomy" id="1323664"/>
    <lineage>
        <taxon>Bacteria</taxon>
        <taxon>Pseudomonadati</taxon>
        <taxon>Pseudomonadota</taxon>
        <taxon>Betaproteobacteria</taxon>
        <taxon>Burkholderiales</taxon>
        <taxon>Burkholderiaceae</taxon>
        <taxon>Paraburkholderia</taxon>
    </lineage>
</organism>
<evidence type="ECO:0000256" key="2">
    <source>
        <dbReference type="ARBA" id="ARBA00010333"/>
    </source>
</evidence>
<feature type="domain" description="Solute-binding protein family 3/N-terminal" evidence="6">
    <location>
        <begin position="26"/>
        <end position="253"/>
    </location>
</feature>
<evidence type="ECO:0000259" key="6">
    <source>
        <dbReference type="SMART" id="SM00062"/>
    </source>
</evidence>
<dbReference type="KEGG" id="bcai:K788_0000781"/>
<dbReference type="AlphaFoldDB" id="A0A0P0RHN8"/>
<proteinExistence type="inferred from homology"/>
<sequence length="257" mass="27776">MKTSLILLLAALGFASQGAFARDNDTIRLGIDPTYPPMDAKSPDGSLKGFDVDLGNEICKRIHARCEWVELEFSGMIPALQARKIDAIMSSMAITAKREQQILFSSKLFQFKSRLVAKQGTALNGSAPTTLAGKQIGVQTGTQFESFAQSHWAPAGVHVVAYKGQDEVFSDLVNGRLDGALLGTVEADYGFLRTPQGKGFSFVGEPLDMGDRGVGIGLRKDEAALQTSINTAIASMRKDGTYAQIAHKYFDFDPYGN</sequence>
<feature type="chain" id="PRO_5006054323" evidence="5">
    <location>
        <begin position="22"/>
        <end position="257"/>
    </location>
</feature>
<evidence type="ECO:0000256" key="1">
    <source>
        <dbReference type="ARBA" id="ARBA00004196"/>
    </source>
</evidence>
<gene>
    <name evidence="7" type="ORF">K788_0000781</name>
</gene>
<dbReference type="GeneID" id="69971860"/>
<dbReference type="SMART" id="SM00062">
    <property type="entry name" value="PBPb"/>
    <property type="match status" value="1"/>
</dbReference>
<dbReference type="InterPro" id="IPR001638">
    <property type="entry name" value="Solute-binding_3/MltF_N"/>
</dbReference>
<evidence type="ECO:0000313" key="8">
    <source>
        <dbReference type="Proteomes" id="UP000019146"/>
    </source>
</evidence>
<keyword evidence="3 5" id="KW-0732">Signal</keyword>
<protein>
    <submittedName>
        <fullName evidence="7">Amino acid ABC transporter substrate-binding protein, PAAT family</fullName>
    </submittedName>
</protein>
<feature type="signal peptide" evidence="5">
    <location>
        <begin position="1"/>
        <end position="21"/>
    </location>
</feature>
<reference evidence="7 8" key="1">
    <citation type="journal article" date="2014" name="Genome Announc.">
        <title>Draft Genome Sequence of the Haloacid-Degrading Burkholderia caribensis Strain MBA4.</title>
        <authorList>
            <person name="Pan Y."/>
            <person name="Kong K.F."/>
            <person name="Tsang J.S."/>
        </authorList>
    </citation>
    <scope>NUCLEOTIDE SEQUENCE [LARGE SCALE GENOMIC DNA]</scope>
    <source>
        <strain evidence="7 8">MBA4</strain>
    </source>
</reference>
<dbReference type="GO" id="GO:0030313">
    <property type="term" value="C:cell envelope"/>
    <property type="evidence" value="ECO:0007669"/>
    <property type="project" value="UniProtKB-SubCell"/>
</dbReference>
<evidence type="ECO:0000256" key="5">
    <source>
        <dbReference type="SAM" id="SignalP"/>
    </source>
</evidence>
<dbReference type="EMBL" id="CP012747">
    <property type="protein sequence ID" value="ALL68108.1"/>
    <property type="molecule type" value="Genomic_DNA"/>
</dbReference>
<name>A0A0P0RHN8_9BURK</name>
<evidence type="ECO:0000256" key="3">
    <source>
        <dbReference type="ARBA" id="ARBA00022729"/>
    </source>
</evidence>
<evidence type="ECO:0000313" key="7">
    <source>
        <dbReference type="EMBL" id="ALL68108.1"/>
    </source>
</evidence>
<dbReference type="InterPro" id="IPR018313">
    <property type="entry name" value="SBP_3_CS"/>
</dbReference>
<dbReference type="PANTHER" id="PTHR35936:SF13">
    <property type="entry name" value="HISTIDINE-BINDING PERIPLASMIC PROTEIN"/>
    <property type="match status" value="1"/>
</dbReference>
<dbReference type="PROSITE" id="PS01039">
    <property type="entry name" value="SBP_BACTERIAL_3"/>
    <property type="match status" value="1"/>
</dbReference>
<dbReference type="RefSeq" id="WP_035998906.1">
    <property type="nucleotide sequence ID" value="NZ_CP012747.1"/>
</dbReference>